<dbReference type="SMART" id="SM00382">
    <property type="entry name" value="AAA"/>
    <property type="match status" value="1"/>
</dbReference>
<evidence type="ECO:0000256" key="1">
    <source>
        <dbReference type="ARBA" id="ARBA00004651"/>
    </source>
</evidence>
<dbReference type="Pfam" id="PF00005">
    <property type="entry name" value="ABC_tran"/>
    <property type="match status" value="1"/>
</dbReference>
<accession>A0A1T2KYT2</accession>
<evidence type="ECO:0000256" key="3">
    <source>
        <dbReference type="ARBA" id="ARBA00022475"/>
    </source>
</evidence>
<dbReference type="SUPFAM" id="SSF52540">
    <property type="entry name" value="P-loop containing nucleoside triphosphate hydrolases"/>
    <property type="match status" value="1"/>
</dbReference>
<dbReference type="PROSITE" id="PS00211">
    <property type="entry name" value="ABC_TRANSPORTER_1"/>
    <property type="match status" value="1"/>
</dbReference>
<evidence type="ECO:0000256" key="5">
    <source>
        <dbReference type="ARBA" id="ARBA00022741"/>
    </source>
</evidence>
<comment type="subcellular location">
    <subcellularLocation>
        <location evidence="1">Cell membrane</location>
        <topology evidence="1">Multi-pass membrane protein</topology>
    </subcellularLocation>
</comment>
<dbReference type="InterPro" id="IPR039421">
    <property type="entry name" value="Type_1_exporter"/>
</dbReference>
<dbReference type="Proteomes" id="UP000190198">
    <property type="component" value="Unassembled WGS sequence"/>
</dbReference>
<dbReference type="InterPro" id="IPR003593">
    <property type="entry name" value="AAA+_ATPase"/>
</dbReference>
<dbReference type="PANTHER" id="PTHR43394:SF1">
    <property type="entry name" value="ATP-BINDING CASSETTE SUB-FAMILY B MEMBER 10, MITOCHONDRIAL"/>
    <property type="match status" value="1"/>
</dbReference>
<keyword evidence="4 9" id="KW-0812">Transmembrane</keyword>
<dbReference type="Gene3D" id="3.40.50.300">
    <property type="entry name" value="P-loop containing nucleotide triphosphate hydrolases"/>
    <property type="match status" value="1"/>
</dbReference>
<proteinExistence type="predicted"/>
<dbReference type="PROSITE" id="PS50893">
    <property type="entry name" value="ABC_TRANSPORTER_2"/>
    <property type="match status" value="1"/>
</dbReference>
<keyword evidence="7 9" id="KW-1133">Transmembrane helix</keyword>
<protein>
    <submittedName>
        <fullName evidence="11">ABC transporter ATP-binding protein</fullName>
    </submittedName>
</protein>
<comment type="caution">
    <text evidence="11">The sequence shown here is derived from an EMBL/GenBank/DDBJ whole genome shotgun (WGS) entry which is preliminary data.</text>
</comment>
<evidence type="ECO:0000256" key="6">
    <source>
        <dbReference type="ARBA" id="ARBA00022840"/>
    </source>
</evidence>
<sequence>TGYEIRSGIAGAFTGAVREPVTVVFIMVIVLIQIVYLEQPLSPIMISILLFHRGLNSVMAVQSTLQSTLGNVGGLEMVRDELEAVCNEQEANGNQSIPPLGQAITLNNVQFGYDHTMGNVLHDISLEIPARTSVAFVGESGAGKSTLVDLITLMLKPQSGQVLIDGVLGEDVELTSWRKQIGYVSQETVIFDDTIANNICMWVGDVEKDQELHQRVREAARQAHIDHFIDTLPGGYQTLVGDRGLRLSGGQRQRLFIARELFRKPNLLILDEATSSLDTESEQAIQQSIDELKGQITVVIIAHRLSTIRKVDYIYVFEHGHLLEQGAYQALRDADESRFGKLIAMQAL</sequence>
<gene>
    <name evidence="11" type="ORF">BOW52_09630</name>
</gene>
<dbReference type="GO" id="GO:0005886">
    <property type="term" value="C:plasma membrane"/>
    <property type="evidence" value="ECO:0007669"/>
    <property type="project" value="UniProtKB-SubCell"/>
</dbReference>
<feature type="domain" description="ABC transporter" evidence="10">
    <location>
        <begin position="104"/>
        <end position="344"/>
    </location>
</feature>
<evidence type="ECO:0000256" key="4">
    <source>
        <dbReference type="ARBA" id="ARBA00022692"/>
    </source>
</evidence>
<dbReference type="OrthoDB" id="6336411at2"/>
<dbReference type="GO" id="GO:0015421">
    <property type="term" value="F:ABC-type oligopeptide transporter activity"/>
    <property type="evidence" value="ECO:0007669"/>
    <property type="project" value="TreeGrafter"/>
</dbReference>
<dbReference type="PANTHER" id="PTHR43394">
    <property type="entry name" value="ATP-DEPENDENT PERMEASE MDL1, MITOCHONDRIAL"/>
    <property type="match status" value="1"/>
</dbReference>
<reference evidence="11 12" key="1">
    <citation type="submission" date="2016-11" db="EMBL/GenBank/DDBJ databases">
        <title>Mixed transmission modes and dynamic genome evolution in an obligate animal-bacterial symbiosis.</title>
        <authorList>
            <person name="Russell S.L."/>
            <person name="Corbett-Detig R.B."/>
            <person name="Cavanaugh C.M."/>
        </authorList>
    </citation>
    <scope>NUCLEOTIDE SEQUENCE [LARGE SCALE GENOMIC DNA]</scope>
    <source>
        <strain evidence="11">Sp-SM6</strain>
    </source>
</reference>
<evidence type="ECO:0000256" key="7">
    <source>
        <dbReference type="ARBA" id="ARBA00022989"/>
    </source>
</evidence>
<dbReference type="GO" id="GO:0016887">
    <property type="term" value="F:ATP hydrolysis activity"/>
    <property type="evidence" value="ECO:0007669"/>
    <property type="project" value="InterPro"/>
</dbReference>
<evidence type="ECO:0000256" key="2">
    <source>
        <dbReference type="ARBA" id="ARBA00022448"/>
    </source>
</evidence>
<dbReference type="InterPro" id="IPR003439">
    <property type="entry name" value="ABC_transporter-like_ATP-bd"/>
</dbReference>
<keyword evidence="5" id="KW-0547">Nucleotide-binding</keyword>
<dbReference type="InterPro" id="IPR036640">
    <property type="entry name" value="ABC1_TM_sf"/>
</dbReference>
<organism evidence="11 12">
    <name type="scientific">Solemya elarraichensis gill symbiont</name>
    <dbReference type="NCBI Taxonomy" id="1918949"/>
    <lineage>
        <taxon>Bacteria</taxon>
        <taxon>Pseudomonadati</taxon>
        <taxon>Pseudomonadota</taxon>
        <taxon>Gammaproteobacteria</taxon>
        <taxon>sulfur-oxidizing symbionts</taxon>
    </lineage>
</organism>
<dbReference type="AlphaFoldDB" id="A0A1T2KYT2"/>
<dbReference type="GO" id="GO:0005524">
    <property type="term" value="F:ATP binding"/>
    <property type="evidence" value="ECO:0007669"/>
    <property type="project" value="UniProtKB-KW"/>
</dbReference>
<name>A0A1T2KYT2_9GAMM</name>
<dbReference type="EMBL" id="MPRK01000237">
    <property type="protein sequence ID" value="OOZ38009.1"/>
    <property type="molecule type" value="Genomic_DNA"/>
</dbReference>
<evidence type="ECO:0000313" key="12">
    <source>
        <dbReference type="Proteomes" id="UP000190198"/>
    </source>
</evidence>
<feature type="non-terminal residue" evidence="11">
    <location>
        <position position="1"/>
    </location>
</feature>
<evidence type="ECO:0000256" key="8">
    <source>
        <dbReference type="ARBA" id="ARBA00023136"/>
    </source>
</evidence>
<dbReference type="FunFam" id="3.40.50.300:FF:000299">
    <property type="entry name" value="ABC transporter ATP-binding protein/permease"/>
    <property type="match status" value="1"/>
</dbReference>
<dbReference type="RefSeq" id="WP_135568221.1">
    <property type="nucleotide sequence ID" value="NZ_MPRK01000237.1"/>
</dbReference>
<keyword evidence="6 11" id="KW-0067">ATP-binding</keyword>
<dbReference type="InterPro" id="IPR027417">
    <property type="entry name" value="P-loop_NTPase"/>
</dbReference>
<evidence type="ECO:0000313" key="11">
    <source>
        <dbReference type="EMBL" id="OOZ38009.1"/>
    </source>
</evidence>
<keyword evidence="8 9" id="KW-0472">Membrane</keyword>
<feature type="transmembrane region" description="Helical" evidence="9">
    <location>
        <begin position="20"/>
        <end position="37"/>
    </location>
</feature>
<dbReference type="Gene3D" id="1.20.1560.10">
    <property type="entry name" value="ABC transporter type 1, transmembrane domain"/>
    <property type="match status" value="1"/>
</dbReference>
<evidence type="ECO:0000256" key="9">
    <source>
        <dbReference type="SAM" id="Phobius"/>
    </source>
</evidence>
<keyword evidence="12" id="KW-1185">Reference proteome</keyword>
<keyword evidence="3" id="KW-1003">Cell membrane</keyword>
<dbReference type="InterPro" id="IPR017871">
    <property type="entry name" value="ABC_transporter-like_CS"/>
</dbReference>
<evidence type="ECO:0000259" key="10">
    <source>
        <dbReference type="PROSITE" id="PS50893"/>
    </source>
</evidence>
<keyword evidence="2" id="KW-0813">Transport</keyword>